<evidence type="ECO:0000259" key="4">
    <source>
        <dbReference type="PROSITE" id="PS50956"/>
    </source>
</evidence>
<gene>
    <name evidence="5" type="ORF">F8O05_11355</name>
</gene>
<name>A0A7J5B911_9MICO</name>
<dbReference type="Pfam" id="PF13404">
    <property type="entry name" value="HTH_AsnC-type"/>
    <property type="match status" value="1"/>
</dbReference>
<evidence type="ECO:0000256" key="3">
    <source>
        <dbReference type="ARBA" id="ARBA00023163"/>
    </source>
</evidence>
<dbReference type="GO" id="GO:0005829">
    <property type="term" value="C:cytosol"/>
    <property type="evidence" value="ECO:0007669"/>
    <property type="project" value="TreeGrafter"/>
</dbReference>
<dbReference type="InterPro" id="IPR036388">
    <property type="entry name" value="WH-like_DNA-bd_sf"/>
</dbReference>
<dbReference type="InterPro" id="IPR019888">
    <property type="entry name" value="Tscrpt_reg_AsnC-like"/>
</dbReference>
<keyword evidence="6" id="KW-1185">Reference proteome</keyword>
<dbReference type="Gene3D" id="1.10.10.10">
    <property type="entry name" value="Winged helix-like DNA-binding domain superfamily/Winged helix DNA-binding domain"/>
    <property type="match status" value="1"/>
</dbReference>
<sequence length="324" mass="35810">MPGSRVDVDETLIEALRADPRASVLSLSRTTGFPRALIATRLKDLIDDEFVRVKGVMHPQYHGPTIIAHASVTTIGPVGPIAELVSELAETIFVSIVAGEYDLIFESRVSDNAHLHRLLAKVRSHPNVAKINTIVFSTVYKGYLEHDPLTPISIDDVDVELLRELEQDGRRSWQELAQIVELSPSAVRARVHRMLDAGIAQIIVVQERGRFGPAITCGVGLTLSIDAASVLPQLAQERYVEFAVSTVGRFDALMTLRAATPVELFESFEVIRAYPEVTGMESWAHLNAVKEDYTRRIDGSSSQYDTSFPDFLLTHDSTAIAKHK</sequence>
<organism evidence="5 6">
    <name type="scientific">Gulosibacter chungangensis</name>
    <dbReference type="NCBI Taxonomy" id="979746"/>
    <lineage>
        <taxon>Bacteria</taxon>
        <taxon>Bacillati</taxon>
        <taxon>Actinomycetota</taxon>
        <taxon>Actinomycetes</taxon>
        <taxon>Micrococcales</taxon>
        <taxon>Microbacteriaceae</taxon>
        <taxon>Gulosibacter</taxon>
    </lineage>
</organism>
<dbReference type="GO" id="GO:0043565">
    <property type="term" value="F:sequence-specific DNA binding"/>
    <property type="evidence" value="ECO:0007669"/>
    <property type="project" value="InterPro"/>
</dbReference>
<dbReference type="InterPro" id="IPR011008">
    <property type="entry name" value="Dimeric_a/b-barrel"/>
</dbReference>
<keyword evidence="1" id="KW-0805">Transcription regulation</keyword>
<dbReference type="OrthoDB" id="3526090at2"/>
<evidence type="ECO:0000256" key="2">
    <source>
        <dbReference type="ARBA" id="ARBA00023125"/>
    </source>
</evidence>
<keyword evidence="3" id="KW-0804">Transcription</keyword>
<dbReference type="AlphaFoldDB" id="A0A7J5B911"/>
<dbReference type="Pfam" id="PF13412">
    <property type="entry name" value="HTH_24"/>
    <property type="match status" value="1"/>
</dbReference>
<dbReference type="InterPro" id="IPR019887">
    <property type="entry name" value="Tscrpt_reg_AsnC/Lrp_C"/>
</dbReference>
<dbReference type="Pfam" id="PF01037">
    <property type="entry name" value="AsnC_trans_reg"/>
    <property type="match status" value="1"/>
</dbReference>
<dbReference type="SMART" id="SM00344">
    <property type="entry name" value="HTH_ASNC"/>
    <property type="match status" value="1"/>
</dbReference>
<dbReference type="PANTHER" id="PTHR30154:SF34">
    <property type="entry name" value="TRANSCRIPTIONAL REGULATOR AZLB"/>
    <property type="match status" value="1"/>
</dbReference>
<reference evidence="5 6" key="1">
    <citation type="submission" date="2019-09" db="EMBL/GenBank/DDBJ databases">
        <title>Phylogeny of genus Pseudoclavibacter and closely related genus.</title>
        <authorList>
            <person name="Li Y."/>
        </authorList>
    </citation>
    <scope>NUCLEOTIDE SEQUENCE [LARGE SCALE GENOMIC DNA]</scope>
    <source>
        <strain evidence="5 6">KCTC 13959</strain>
    </source>
</reference>
<evidence type="ECO:0000313" key="5">
    <source>
        <dbReference type="EMBL" id="KAB1641911.1"/>
    </source>
</evidence>
<dbReference type="SUPFAM" id="SSF54909">
    <property type="entry name" value="Dimeric alpha+beta barrel"/>
    <property type="match status" value="2"/>
</dbReference>
<accession>A0A7J5B911</accession>
<protein>
    <submittedName>
        <fullName evidence="5">Lrp/AsnC family transcriptional regulator</fullName>
    </submittedName>
</protein>
<dbReference type="PROSITE" id="PS50956">
    <property type="entry name" value="HTH_ASNC_2"/>
    <property type="match status" value="1"/>
</dbReference>
<dbReference type="Gene3D" id="3.30.70.920">
    <property type="match status" value="1"/>
</dbReference>
<dbReference type="Proteomes" id="UP000433493">
    <property type="component" value="Unassembled WGS sequence"/>
</dbReference>
<dbReference type="GO" id="GO:0043200">
    <property type="term" value="P:response to amino acid"/>
    <property type="evidence" value="ECO:0007669"/>
    <property type="project" value="TreeGrafter"/>
</dbReference>
<proteinExistence type="predicted"/>
<dbReference type="PRINTS" id="PR00033">
    <property type="entry name" value="HTHASNC"/>
</dbReference>
<comment type="caution">
    <text evidence="5">The sequence shown here is derived from an EMBL/GenBank/DDBJ whole genome shotgun (WGS) entry which is preliminary data.</text>
</comment>
<keyword evidence="2" id="KW-0238">DNA-binding</keyword>
<dbReference type="InterPro" id="IPR036390">
    <property type="entry name" value="WH_DNA-bd_sf"/>
</dbReference>
<dbReference type="EMBL" id="WBKB01000007">
    <property type="protein sequence ID" value="KAB1641911.1"/>
    <property type="molecule type" value="Genomic_DNA"/>
</dbReference>
<evidence type="ECO:0000313" key="6">
    <source>
        <dbReference type="Proteomes" id="UP000433493"/>
    </source>
</evidence>
<dbReference type="InterPro" id="IPR000485">
    <property type="entry name" value="AsnC-type_HTH_dom"/>
</dbReference>
<evidence type="ECO:0000256" key="1">
    <source>
        <dbReference type="ARBA" id="ARBA00023015"/>
    </source>
</evidence>
<feature type="domain" description="HTH asnC-type" evidence="4">
    <location>
        <begin position="154"/>
        <end position="199"/>
    </location>
</feature>
<dbReference type="RefSeq" id="WP_158052862.1">
    <property type="nucleotide sequence ID" value="NZ_WBKB01000007.1"/>
</dbReference>
<dbReference type="PANTHER" id="PTHR30154">
    <property type="entry name" value="LEUCINE-RESPONSIVE REGULATORY PROTEIN"/>
    <property type="match status" value="1"/>
</dbReference>
<dbReference type="SUPFAM" id="SSF46785">
    <property type="entry name" value="Winged helix' DNA-binding domain"/>
    <property type="match status" value="1"/>
</dbReference>